<accession>A0A914R9A3</accession>
<protein>
    <submittedName>
        <fullName evidence="2">Uncharacterized protein</fullName>
    </submittedName>
</protein>
<evidence type="ECO:0000313" key="1">
    <source>
        <dbReference type="Proteomes" id="UP000887564"/>
    </source>
</evidence>
<dbReference type="WBParaSite" id="PEQ_0000304201-mRNA-1">
    <property type="protein sequence ID" value="PEQ_0000304201-mRNA-1"/>
    <property type="gene ID" value="PEQ_0000304201"/>
</dbReference>
<proteinExistence type="predicted"/>
<sequence>MASLNYWSSGYPNASASDCVSVVTGSRHNSGLKNGNCLKNPMRCVCKVAVCETANFCPTLEN</sequence>
<name>A0A914R9A3_PAREQ</name>
<dbReference type="InterPro" id="IPR016187">
    <property type="entry name" value="CTDL_fold"/>
</dbReference>
<organism evidence="1 2">
    <name type="scientific">Parascaris equorum</name>
    <name type="common">Equine roundworm</name>
    <dbReference type="NCBI Taxonomy" id="6256"/>
    <lineage>
        <taxon>Eukaryota</taxon>
        <taxon>Metazoa</taxon>
        <taxon>Ecdysozoa</taxon>
        <taxon>Nematoda</taxon>
        <taxon>Chromadorea</taxon>
        <taxon>Rhabditida</taxon>
        <taxon>Spirurina</taxon>
        <taxon>Ascaridomorpha</taxon>
        <taxon>Ascaridoidea</taxon>
        <taxon>Ascarididae</taxon>
        <taxon>Parascaris</taxon>
    </lineage>
</organism>
<dbReference type="AlphaFoldDB" id="A0A914R9A3"/>
<dbReference type="SUPFAM" id="SSF56436">
    <property type="entry name" value="C-type lectin-like"/>
    <property type="match status" value="1"/>
</dbReference>
<keyword evidence="1" id="KW-1185">Reference proteome</keyword>
<dbReference type="Proteomes" id="UP000887564">
    <property type="component" value="Unplaced"/>
</dbReference>
<evidence type="ECO:0000313" key="2">
    <source>
        <dbReference type="WBParaSite" id="PEQ_0000304201-mRNA-1"/>
    </source>
</evidence>
<reference evidence="2" key="1">
    <citation type="submission" date="2022-11" db="UniProtKB">
        <authorList>
            <consortium name="WormBaseParasite"/>
        </authorList>
    </citation>
    <scope>IDENTIFICATION</scope>
</reference>